<dbReference type="Gene3D" id="2.130.10.10">
    <property type="entry name" value="YVTN repeat-like/Quinoprotein amine dehydrogenase"/>
    <property type="match status" value="1"/>
</dbReference>
<evidence type="ECO:0000256" key="1">
    <source>
        <dbReference type="ARBA" id="ARBA00005564"/>
    </source>
</evidence>
<dbReference type="InterPro" id="IPR011048">
    <property type="entry name" value="Haem_d1_sf"/>
</dbReference>
<accession>A0ABW0VXH8</accession>
<proteinExistence type="inferred from homology"/>
<dbReference type="InterPro" id="IPR019405">
    <property type="entry name" value="Lactonase_7-beta_prop"/>
</dbReference>
<name>A0ABW0VXH8_9BACL</name>
<evidence type="ECO:0000313" key="2">
    <source>
        <dbReference type="EMBL" id="MFC5648895.1"/>
    </source>
</evidence>
<dbReference type="RefSeq" id="WP_379187385.1">
    <property type="nucleotide sequence ID" value="NZ_JBHSOW010000027.1"/>
</dbReference>
<keyword evidence="3" id="KW-1185">Reference proteome</keyword>
<gene>
    <name evidence="2" type="ORF">ACFPYJ_07095</name>
</gene>
<protein>
    <submittedName>
        <fullName evidence="2">Lactonase family protein</fullName>
    </submittedName>
</protein>
<dbReference type="SUPFAM" id="SSF51004">
    <property type="entry name" value="C-terminal (heme d1) domain of cytochrome cd1-nitrite reductase"/>
    <property type="match status" value="1"/>
</dbReference>
<comment type="caution">
    <text evidence="2">The sequence shown here is derived from an EMBL/GenBank/DDBJ whole genome shotgun (WGS) entry which is preliminary data.</text>
</comment>
<sequence length="349" mass="38221">MKRQFYIGSYARKEEEGIYSARFDEETGQMDLEEGTIGIENPSFLTLDREGTTLLAVSEVGGSEHGSVISYSRNPERGRLEAVTELSTLGGSPCHLIVDQQQRFVITTNYMGGNVCSFKLGEDSVLAGLADHVTHTGRGPRDDRQEAAHPHSAIVDRANRFVLVADLGTDKLVHYRLEGETGRLIAHHETKTAPGAGPRHFAFHPDKELLYVVNELDCTVSVYNYDSESSGLTLLQVISTLPESYTGESTCADIHLTSDGRYLYASNRGHDSLAVYQVLQDGQLAVVEYASSGGRTPRNFAITADNRYVLIANQDSNNIVSCRIDPESGRLQATGHEIQVKAPVCICLV</sequence>
<dbReference type="InterPro" id="IPR050282">
    <property type="entry name" value="Cycloisomerase_2"/>
</dbReference>
<reference evidence="3" key="1">
    <citation type="journal article" date="2019" name="Int. J. Syst. Evol. Microbiol.">
        <title>The Global Catalogue of Microorganisms (GCM) 10K type strain sequencing project: providing services to taxonomists for standard genome sequencing and annotation.</title>
        <authorList>
            <consortium name="The Broad Institute Genomics Platform"/>
            <consortium name="The Broad Institute Genome Sequencing Center for Infectious Disease"/>
            <person name="Wu L."/>
            <person name="Ma J."/>
        </authorList>
    </citation>
    <scope>NUCLEOTIDE SEQUENCE [LARGE SCALE GENOMIC DNA]</scope>
    <source>
        <strain evidence="3">CGMCC 1.3240</strain>
    </source>
</reference>
<dbReference type="PANTHER" id="PTHR30344:SF1">
    <property type="entry name" value="6-PHOSPHOGLUCONOLACTONASE"/>
    <property type="match status" value="1"/>
</dbReference>
<organism evidence="2 3">
    <name type="scientific">Paenibacillus solisilvae</name>
    <dbReference type="NCBI Taxonomy" id="2486751"/>
    <lineage>
        <taxon>Bacteria</taxon>
        <taxon>Bacillati</taxon>
        <taxon>Bacillota</taxon>
        <taxon>Bacilli</taxon>
        <taxon>Bacillales</taxon>
        <taxon>Paenibacillaceae</taxon>
        <taxon>Paenibacillus</taxon>
    </lineage>
</organism>
<comment type="similarity">
    <text evidence="1">Belongs to the cycloisomerase 2 family.</text>
</comment>
<dbReference type="Proteomes" id="UP001596047">
    <property type="component" value="Unassembled WGS sequence"/>
</dbReference>
<evidence type="ECO:0000313" key="3">
    <source>
        <dbReference type="Proteomes" id="UP001596047"/>
    </source>
</evidence>
<dbReference type="EMBL" id="JBHSOW010000027">
    <property type="protein sequence ID" value="MFC5648895.1"/>
    <property type="molecule type" value="Genomic_DNA"/>
</dbReference>
<dbReference type="InterPro" id="IPR015943">
    <property type="entry name" value="WD40/YVTN_repeat-like_dom_sf"/>
</dbReference>
<dbReference type="Pfam" id="PF10282">
    <property type="entry name" value="Lactonase"/>
    <property type="match status" value="1"/>
</dbReference>
<dbReference type="PANTHER" id="PTHR30344">
    <property type="entry name" value="6-PHOSPHOGLUCONOLACTONASE-RELATED"/>
    <property type="match status" value="1"/>
</dbReference>